<dbReference type="AlphaFoldDB" id="A0A9X0A8E9"/>
<keyword evidence="2" id="KW-1185">Reference proteome</keyword>
<comment type="caution">
    <text evidence="1">The sequence shown here is derived from an EMBL/GenBank/DDBJ whole genome shotgun (WGS) entry which is preliminary data.</text>
</comment>
<accession>A0A9X0A8E9</accession>
<dbReference type="OrthoDB" id="5981398at2759"/>
<dbReference type="Proteomes" id="UP001163046">
    <property type="component" value="Unassembled WGS sequence"/>
</dbReference>
<gene>
    <name evidence="1" type="ORF">OS493_000524</name>
</gene>
<sequence>MMPAAKEDAPPDLYFLAAMPDVVHLGKSLKCSWSNWILWFKGTRSTLAILYNLRREGEPELRMKLKKLLTEESVRNKDRMAVDPILLLTTPELLDVLKSVDRVVYTIVPEKYRMWLSNRPADVTVLVEDLQNAKSVAFTNGVAYCTEPSSKRIRFAAVERNVKLKVSTLKKKADLQTKLQEFHLSKEGTVPQLRERLKKHLDELQTSYTGTVNSIAGVSFERPSAVCALSDDILLVADDGSGCFKQVCLNFDGVGIHQGTSTALATYPHPMSVVSVAFSKGNNCAFFTASGHLGGIFKLELSSRQVSTVLRNSETHTPERDIVCVAVDEEGALYFTDRKSRQVWKLDSSGLSVHAGKGQQGAADGSALFAEFSQPYGICCEGRTQYITDASTGCVKLVTPLDDAFLMFKQQLGTAKVTNGPEGTVSSKIIKSCELMLNSITQLLTALEVLNPDAADAINLQSLLTLVVESLHATTKIKHPAPSLLDYCRVFGKAMRESVKRITNWSAKYFTHQRSYYPVPEVAMDLCNIPKLNPIPVVSMDRADIVKMREWARNMGNAFGSVLLGNKLLNSLLEHCP</sequence>
<dbReference type="SUPFAM" id="SSF101898">
    <property type="entry name" value="NHL repeat"/>
    <property type="match status" value="1"/>
</dbReference>
<name>A0A9X0A8E9_9CNID</name>
<dbReference type="InterPro" id="IPR011042">
    <property type="entry name" value="6-blade_b-propeller_TolB-like"/>
</dbReference>
<protein>
    <submittedName>
        <fullName evidence="1">Uncharacterized protein</fullName>
    </submittedName>
</protein>
<evidence type="ECO:0000313" key="1">
    <source>
        <dbReference type="EMBL" id="KAJ7394699.1"/>
    </source>
</evidence>
<organism evidence="1 2">
    <name type="scientific">Desmophyllum pertusum</name>
    <dbReference type="NCBI Taxonomy" id="174260"/>
    <lineage>
        <taxon>Eukaryota</taxon>
        <taxon>Metazoa</taxon>
        <taxon>Cnidaria</taxon>
        <taxon>Anthozoa</taxon>
        <taxon>Hexacorallia</taxon>
        <taxon>Scleractinia</taxon>
        <taxon>Caryophylliina</taxon>
        <taxon>Caryophylliidae</taxon>
        <taxon>Desmophyllum</taxon>
    </lineage>
</organism>
<dbReference type="EMBL" id="MU825396">
    <property type="protein sequence ID" value="KAJ7394699.1"/>
    <property type="molecule type" value="Genomic_DNA"/>
</dbReference>
<reference evidence="1" key="1">
    <citation type="submission" date="2023-01" db="EMBL/GenBank/DDBJ databases">
        <title>Genome assembly of the deep-sea coral Lophelia pertusa.</title>
        <authorList>
            <person name="Herrera S."/>
            <person name="Cordes E."/>
        </authorList>
    </citation>
    <scope>NUCLEOTIDE SEQUENCE</scope>
    <source>
        <strain evidence="1">USNM1676648</strain>
        <tissue evidence="1">Polyp</tissue>
    </source>
</reference>
<proteinExistence type="predicted"/>
<dbReference type="Gene3D" id="2.120.10.30">
    <property type="entry name" value="TolB, C-terminal domain"/>
    <property type="match status" value="1"/>
</dbReference>
<evidence type="ECO:0000313" key="2">
    <source>
        <dbReference type="Proteomes" id="UP001163046"/>
    </source>
</evidence>